<comment type="caution">
    <text evidence="1">The sequence shown here is derived from an EMBL/GenBank/DDBJ whole genome shotgun (WGS) entry which is preliminary data.</text>
</comment>
<name>A0A4U5PIB9_STECR</name>
<gene>
    <name evidence="1" type="ORF">L596_010009</name>
</gene>
<dbReference type="Proteomes" id="UP000298663">
    <property type="component" value="Unassembled WGS sequence"/>
</dbReference>
<keyword evidence="2" id="KW-1185">Reference proteome</keyword>
<reference evidence="1 2" key="1">
    <citation type="journal article" date="2015" name="Genome Biol.">
        <title>Comparative genomics of Steinernema reveals deeply conserved gene regulatory networks.</title>
        <authorList>
            <person name="Dillman A.R."/>
            <person name="Macchietto M."/>
            <person name="Porter C.F."/>
            <person name="Rogers A."/>
            <person name="Williams B."/>
            <person name="Antoshechkin I."/>
            <person name="Lee M.M."/>
            <person name="Goodwin Z."/>
            <person name="Lu X."/>
            <person name="Lewis E.E."/>
            <person name="Goodrich-Blair H."/>
            <person name="Stock S.P."/>
            <person name="Adams B.J."/>
            <person name="Sternberg P.W."/>
            <person name="Mortazavi A."/>
        </authorList>
    </citation>
    <scope>NUCLEOTIDE SEQUENCE [LARGE SCALE GENOMIC DNA]</scope>
    <source>
        <strain evidence="1 2">ALL</strain>
    </source>
</reference>
<evidence type="ECO:0000313" key="2">
    <source>
        <dbReference type="Proteomes" id="UP000298663"/>
    </source>
</evidence>
<evidence type="ECO:0000313" key="1">
    <source>
        <dbReference type="EMBL" id="TKR95904.1"/>
    </source>
</evidence>
<organism evidence="1 2">
    <name type="scientific">Steinernema carpocapsae</name>
    <name type="common">Entomopathogenic nematode</name>
    <dbReference type="NCBI Taxonomy" id="34508"/>
    <lineage>
        <taxon>Eukaryota</taxon>
        <taxon>Metazoa</taxon>
        <taxon>Ecdysozoa</taxon>
        <taxon>Nematoda</taxon>
        <taxon>Chromadorea</taxon>
        <taxon>Rhabditida</taxon>
        <taxon>Tylenchina</taxon>
        <taxon>Panagrolaimomorpha</taxon>
        <taxon>Strongyloidoidea</taxon>
        <taxon>Steinernematidae</taxon>
        <taxon>Steinernema</taxon>
    </lineage>
</organism>
<reference evidence="1 2" key="2">
    <citation type="journal article" date="2019" name="G3 (Bethesda)">
        <title>Hybrid Assembly of the Genome of the Entomopathogenic Nematode Steinernema carpocapsae Identifies the X-Chromosome.</title>
        <authorList>
            <person name="Serra L."/>
            <person name="Macchietto M."/>
            <person name="Macias-Munoz A."/>
            <person name="McGill C.J."/>
            <person name="Rodriguez I.M."/>
            <person name="Rodriguez B."/>
            <person name="Murad R."/>
            <person name="Mortazavi A."/>
        </authorList>
    </citation>
    <scope>NUCLEOTIDE SEQUENCE [LARGE SCALE GENOMIC DNA]</scope>
    <source>
        <strain evidence="1 2">ALL</strain>
    </source>
</reference>
<protein>
    <submittedName>
        <fullName evidence="1">Uncharacterized protein</fullName>
    </submittedName>
</protein>
<dbReference type="EMBL" id="AZBU02000002">
    <property type="protein sequence ID" value="TKR95904.1"/>
    <property type="molecule type" value="Genomic_DNA"/>
</dbReference>
<proteinExistence type="predicted"/>
<accession>A0A4U5PIB9</accession>
<sequence>MAYELLIFTSWLNYDYFYDVADIHMDEDPLADFFIGFTYYQNISCISLSFFYVRDYCSHISLPQTWSSIPNIDAEIRILAVAIVTFYSRGYRKQKPKKQNCECDRLNATVQRYCTMVTGPERVADFKKAGNHLGDKLVVREIWKQHTIKVSSRAVESTLAYALS</sequence>
<dbReference type="AlphaFoldDB" id="A0A4U5PIB9"/>